<dbReference type="Proteomes" id="UP000319716">
    <property type="component" value="Unassembled WGS sequence"/>
</dbReference>
<evidence type="ECO:0000256" key="1">
    <source>
        <dbReference type="PROSITE-ProRule" id="PRU01193"/>
    </source>
</evidence>
<proteinExistence type="predicted"/>
<dbReference type="AlphaFoldDB" id="A0A4Y1ZKI7"/>
<comment type="caution">
    <text evidence="4">The sequence shown here is derived from an EMBL/GenBank/DDBJ whole genome shotgun (WGS) entry which is preliminary data.</text>
</comment>
<dbReference type="GO" id="GO:0016020">
    <property type="term" value="C:membrane"/>
    <property type="evidence" value="ECO:0007669"/>
    <property type="project" value="UniProtKB-UniRule"/>
</dbReference>
<dbReference type="PROSITE" id="PS51846">
    <property type="entry name" value="CNNM"/>
    <property type="match status" value="1"/>
</dbReference>
<feature type="domain" description="CNNM transmembrane" evidence="3">
    <location>
        <begin position="7"/>
        <end position="164"/>
    </location>
</feature>
<sequence length="164" mass="17682">MNAVHGSNLNPILGIVIVLVLVYISAFFVAAEFAIVKVRATRLDELIKQGDKRAAAAKKIVNDLNAYLSTAQLGITVTALVLGWIGEPAIAHLFHPLFQRLGFNAAITTTLSVIVGFFIVTMVSVVLGELAPKAIAIQKAEQLTLSLVYPLMWVHALFFRLSGA</sequence>
<dbReference type="Pfam" id="PF01595">
    <property type="entry name" value="CNNM"/>
    <property type="match status" value="1"/>
</dbReference>
<reference evidence="4 5" key="1">
    <citation type="submission" date="2017-11" db="EMBL/GenBank/DDBJ databases">
        <title>Draft Genome Sequence of Sporolactobacillus inulinus NBRC 111894 Isolated from Koso, a Japanese Sugar-Vegetable Fermented Beverage.</title>
        <authorList>
            <person name="Chiou T.Y."/>
            <person name="Oshima K."/>
            <person name="Suda W."/>
            <person name="Hattori M."/>
            <person name="Takahashi T."/>
        </authorList>
    </citation>
    <scope>NUCLEOTIDE SEQUENCE [LARGE SCALE GENOMIC DNA]</scope>
    <source>
        <strain evidence="4 5">NBRC111894</strain>
    </source>
</reference>
<organism evidence="4 5">
    <name type="scientific">Sporolactobacillus inulinus</name>
    <dbReference type="NCBI Taxonomy" id="2078"/>
    <lineage>
        <taxon>Bacteria</taxon>
        <taxon>Bacillati</taxon>
        <taxon>Bacillota</taxon>
        <taxon>Bacilli</taxon>
        <taxon>Bacillales</taxon>
        <taxon>Sporolactobacillaceae</taxon>
        <taxon>Sporolactobacillus</taxon>
    </lineage>
</organism>
<keyword evidence="1 2" id="KW-1133">Transmembrane helix</keyword>
<dbReference type="InterPro" id="IPR002550">
    <property type="entry name" value="CNNM"/>
</dbReference>
<name>A0A4Y1ZKI7_9BACL</name>
<evidence type="ECO:0000313" key="5">
    <source>
        <dbReference type="Proteomes" id="UP000319716"/>
    </source>
</evidence>
<dbReference type="PANTHER" id="PTHR43099:SF2">
    <property type="entry name" value="UPF0053 PROTEIN YRKA"/>
    <property type="match status" value="1"/>
</dbReference>
<keyword evidence="1 2" id="KW-0812">Transmembrane</keyword>
<keyword evidence="1 2" id="KW-0472">Membrane</keyword>
<accession>A0A4Y1ZKI7</accession>
<protein>
    <submittedName>
        <fullName evidence="4">Magnesium and cobalt efflux protein corC</fullName>
    </submittedName>
</protein>
<gene>
    <name evidence="4" type="ORF">NBRC111894_4632</name>
</gene>
<evidence type="ECO:0000259" key="3">
    <source>
        <dbReference type="PROSITE" id="PS51846"/>
    </source>
</evidence>
<feature type="transmembrane region" description="Helical" evidence="2">
    <location>
        <begin position="105"/>
        <end position="131"/>
    </location>
</feature>
<dbReference type="EMBL" id="BEXB01000085">
    <property type="protein sequence ID" value="GAY79078.1"/>
    <property type="molecule type" value="Genomic_DNA"/>
</dbReference>
<feature type="transmembrane region" description="Helical" evidence="2">
    <location>
        <begin position="12"/>
        <end position="36"/>
    </location>
</feature>
<evidence type="ECO:0000256" key="2">
    <source>
        <dbReference type="SAM" id="Phobius"/>
    </source>
</evidence>
<feature type="transmembrane region" description="Helical" evidence="2">
    <location>
        <begin position="66"/>
        <end position="85"/>
    </location>
</feature>
<dbReference type="InterPro" id="IPR051676">
    <property type="entry name" value="UPF0053_domain"/>
</dbReference>
<dbReference type="PANTHER" id="PTHR43099">
    <property type="entry name" value="UPF0053 PROTEIN YRKA"/>
    <property type="match status" value="1"/>
</dbReference>
<evidence type="ECO:0000313" key="4">
    <source>
        <dbReference type="EMBL" id="GAY79078.1"/>
    </source>
</evidence>